<dbReference type="AlphaFoldDB" id="K9VGN4"/>
<gene>
    <name evidence="1" type="ORF">Osc7112_2682</name>
</gene>
<evidence type="ECO:0008006" key="3">
    <source>
        <dbReference type="Google" id="ProtNLM"/>
    </source>
</evidence>
<evidence type="ECO:0000313" key="1">
    <source>
        <dbReference type="EMBL" id="AFZ07096.1"/>
    </source>
</evidence>
<reference evidence="1 2" key="1">
    <citation type="submission" date="2012-05" db="EMBL/GenBank/DDBJ databases">
        <title>Finished chromosome of genome of Oscillatoria sp. PCC 7112.</title>
        <authorList>
            <consortium name="US DOE Joint Genome Institute"/>
            <person name="Gugger M."/>
            <person name="Coursin T."/>
            <person name="Rippka R."/>
            <person name="Tandeau De Marsac N."/>
            <person name="Huntemann M."/>
            <person name="Wei C.-L."/>
            <person name="Han J."/>
            <person name="Detter J.C."/>
            <person name="Han C."/>
            <person name="Tapia R."/>
            <person name="Davenport K."/>
            <person name="Daligault H."/>
            <person name="Erkkila T."/>
            <person name="Gu W."/>
            <person name="Munk A.C.C."/>
            <person name="Teshima H."/>
            <person name="Xu Y."/>
            <person name="Chain P."/>
            <person name="Chen A."/>
            <person name="Krypides N."/>
            <person name="Mavromatis K."/>
            <person name="Markowitz V."/>
            <person name="Szeto E."/>
            <person name="Ivanova N."/>
            <person name="Mikhailova N."/>
            <person name="Ovchinnikova G."/>
            <person name="Pagani I."/>
            <person name="Pati A."/>
            <person name="Goodwin L."/>
            <person name="Peters L."/>
            <person name="Pitluck S."/>
            <person name="Woyke T."/>
            <person name="Kerfeld C."/>
        </authorList>
    </citation>
    <scope>NUCLEOTIDE SEQUENCE [LARGE SCALE GENOMIC DNA]</scope>
    <source>
        <strain evidence="1 2">PCC 7112</strain>
    </source>
</reference>
<dbReference type="RefSeq" id="WP_015176384.1">
    <property type="nucleotide sequence ID" value="NC_019729.1"/>
</dbReference>
<dbReference type="Pfam" id="PF11236">
    <property type="entry name" value="DUF3037"/>
    <property type="match status" value="1"/>
</dbReference>
<dbReference type="InterPro" id="IPR021398">
    <property type="entry name" value="DUF3037"/>
</dbReference>
<dbReference type="EMBL" id="CP003614">
    <property type="protein sequence ID" value="AFZ07096.1"/>
    <property type="molecule type" value="Genomic_DNA"/>
</dbReference>
<sequence>MASKYSIVQYVPNPIANERINIGVVAFNEEEVRVQFLTNWERVRHFGMEDVTFLKEFAQRMSQAAASGLIFPGDNRNAPYQERLNKIARDWLSAIQWTEPRGSLEDVDSLLEDIASNFLVDLNSQKPHRRDREAAARLTTAKFRKVLQQYVKNDAKKLLKTSYSVQGIHTEHKFDAVIANGRPYLAAHAISFEVKIPEHLQNSLSWMITDVKQFQPDFPIAIVALQPKKDVDNYQERQQTYQQATSTYSDLGAKVLAEDDVENWVLERLEKANLL</sequence>
<proteinExistence type="predicted"/>
<dbReference type="eggNOG" id="ENOG502Z9UB">
    <property type="taxonomic scope" value="Bacteria"/>
</dbReference>
<accession>K9VGN4</accession>
<evidence type="ECO:0000313" key="2">
    <source>
        <dbReference type="Proteomes" id="UP000010478"/>
    </source>
</evidence>
<name>K9VGN4_9CYAN</name>
<protein>
    <recommendedName>
        <fullName evidence="3">DUF3037 domain-containing protein</fullName>
    </recommendedName>
</protein>
<keyword evidence="2" id="KW-1185">Reference proteome</keyword>
<dbReference type="KEGG" id="oni:Osc7112_2682"/>
<dbReference type="STRING" id="179408.Osc7112_2682"/>
<dbReference type="Proteomes" id="UP000010478">
    <property type="component" value="Chromosome"/>
</dbReference>
<dbReference type="OrthoDB" id="456006at2"/>
<organism evidence="1 2">
    <name type="scientific">Phormidium nigroviride PCC 7112</name>
    <dbReference type="NCBI Taxonomy" id="179408"/>
    <lineage>
        <taxon>Bacteria</taxon>
        <taxon>Bacillati</taxon>
        <taxon>Cyanobacteriota</taxon>
        <taxon>Cyanophyceae</taxon>
        <taxon>Oscillatoriophycideae</taxon>
        <taxon>Oscillatoriales</taxon>
        <taxon>Oscillatoriaceae</taxon>
        <taxon>Phormidium</taxon>
    </lineage>
</organism>
<dbReference type="HOGENOM" id="CLU_1018248_0_0_3"/>